<dbReference type="EMBL" id="DSKY01000018">
    <property type="protein sequence ID" value="HDY59271.1"/>
    <property type="molecule type" value="Genomic_DNA"/>
</dbReference>
<accession>A0A7V0Z5X0</accession>
<sequence length="163" mass="18154">MIRKIILFSLIGIFVIINLSAAQQFGIGIIIGSPTGFTAKFIMTQKSAIAANMGWSLGDNPKLHFTCDYQFLFPTVLRWTDDMSGEQREIKNLTPYIGIGGRFRFKENEATDNTELNIGLRLGGGAEYKISRFGIFLEIYPVVNVLPSTDFDIEGGLGARIYF</sequence>
<organism evidence="1">
    <name type="scientific">candidate division WOR-3 bacterium</name>
    <dbReference type="NCBI Taxonomy" id="2052148"/>
    <lineage>
        <taxon>Bacteria</taxon>
        <taxon>Bacteria division WOR-3</taxon>
    </lineage>
</organism>
<proteinExistence type="predicted"/>
<reference evidence="1" key="1">
    <citation type="journal article" date="2020" name="mSystems">
        <title>Genome- and Community-Level Interaction Insights into Carbon Utilization and Element Cycling Functions of Hydrothermarchaeota in Hydrothermal Sediment.</title>
        <authorList>
            <person name="Zhou Z."/>
            <person name="Liu Y."/>
            <person name="Xu W."/>
            <person name="Pan J."/>
            <person name="Luo Z.H."/>
            <person name="Li M."/>
        </authorList>
    </citation>
    <scope>NUCLEOTIDE SEQUENCE [LARGE SCALE GENOMIC DNA]</scope>
    <source>
        <strain evidence="1">SpSt-258</strain>
    </source>
</reference>
<dbReference type="AlphaFoldDB" id="A0A7V0Z5X0"/>
<protein>
    <recommendedName>
        <fullName evidence="2">DUF3996 domain-containing protein</fullName>
    </recommendedName>
</protein>
<gene>
    <name evidence="1" type="ORF">ENP86_06950</name>
</gene>
<name>A0A7V0Z5X0_UNCW3</name>
<comment type="caution">
    <text evidence="1">The sequence shown here is derived from an EMBL/GenBank/DDBJ whole genome shotgun (WGS) entry which is preliminary data.</text>
</comment>
<evidence type="ECO:0000313" key="1">
    <source>
        <dbReference type="EMBL" id="HDY59271.1"/>
    </source>
</evidence>
<evidence type="ECO:0008006" key="2">
    <source>
        <dbReference type="Google" id="ProtNLM"/>
    </source>
</evidence>